<proteinExistence type="predicted"/>
<evidence type="ECO:0000313" key="1">
    <source>
        <dbReference type="EMBL" id="EKY00214.1"/>
    </source>
</evidence>
<dbReference type="Pfam" id="PF14135">
    <property type="entry name" value="DUF4302"/>
    <property type="match status" value="1"/>
</dbReference>
<evidence type="ECO:0000313" key="2">
    <source>
        <dbReference type="Proteomes" id="UP000010408"/>
    </source>
</evidence>
<dbReference type="RefSeq" id="WP_005467659.1">
    <property type="nucleotide sequence ID" value="NZ_KB291032.1"/>
</dbReference>
<dbReference type="PROSITE" id="PS51257">
    <property type="entry name" value="PROKAR_LIPOPROTEIN"/>
    <property type="match status" value="1"/>
</dbReference>
<name>L1N9M8_9PORP</name>
<evidence type="ECO:0008006" key="3">
    <source>
        <dbReference type="Google" id="ProtNLM"/>
    </source>
</evidence>
<dbReference type="STRING" id="1127696.HMPREF9134_01545"/>
<dbReference type="Proteomes" id="UP000010408">
    <property type="component" value="Unassembled WGS sequence"/>
</dbReference>
<dbReference type="EMBL" id="AMEQ01000040">
    <property type="protein sequence ID" value="EKY00214.1"/>
    <property type="molecule type" value="Genomic_DNA"/>
</dbReference>
<dbReference type="HOGENOM" id="CLU_601111_0_0_10"/>
<dbReference type="eggNOG" id="ENOG50337CK">
    <property type="taxonomic scope" value="Bacteria"/>
</dbReference>
<protein>
    <recommendedName>
        <fullName evidence="3">DUF4987 domain-containing protein</fullName>
    </recommendedName>
</protein>
<dbReference type="PATRIC" id="fig|1127696.3.peg.1396"/>
<comment type="caution">
    <text evidence="1">The sequence shown here is derived from an EMBL/GenBank/DDBJ whole genome shotgun (WGS) entry which is preliminary data.</text>
</comment>
<reference evidence="1 2" key="1">
    <citation type="submission" date="2012-05" db="EMBL/GenBank/DDBJ databases">
        <authorList>
            <person name="Weinstock G."/>
            <person name="Sodergren E."/>
            <person name="Lobos E.A."/>
            <person name="Fulton L."/>
            <person name="Fulton R."/>
            <person name="Courtney L."/>
            <person name="Fronick C."/>
            <person name="O'Laughlin M."/>
            <person name="Godfrey J."/>
            <person name="Wilson R.M."/>
            <person name="Miner T."/>
            <person name="Farmer C."/>
            <person name="Delehaunty K."/>
            <person name="Cordes M."/>
            <person name="Minx P."/>
            <person name="Tomlinson C."/>
            <person name="Chen J."/>
            <person name="Wollam A."/>
            <person name="Pepin K.H."/>
            <person name="Bhonagiri V."/>
            <person name="Zhang X."/>
            <person name="Suruliraj S."/>
            <person name="Warren W."/>
            <person name="Mitreva M."/>
            <person name="Mardis E.R."/>
            <person name="Wilson R.K."/>
        </authorList>
    </citation>
    <scope>NUCLEOTIDE SEQUENCE [LARGE SCALE GENOMIC DNA]</scope>
    <source>
        <strain evidence="1 2">F0037</strain>
    </source>
</reference>
<dbReference type="AlphaFoldDB" id="L1N9M8"/>
<sequence length="448" mass="51169">MRYNHYIWSLALALGLGACSQYEEMPSGGNYASTAMTQEEKDVSNILRSSQHGWSLVLIPDEGNHGGINLSMKFTSDKDVVVASEEYGETVTVPNDPKNPGAGTKQIYQTEFTSNYHFSHNSGLRLTFDTFSRPLHYYSNPNWGLPNGYNGDFEFIVEKVSEDKNVIYLKGCRTGNKMQLTRLKANHATYLSKTQEIKEALKGKALSPLQLGGKEVSISIFGYARQLWVRYTKAEDKTTKAVKENIPFYYTDKGIKLITPLEIGGQKFEGFELSEDKRTVKTLDGKQTLTVFSGTYDLTEGSLRASFEEDKSNSEAHEMFKTLVEIQKQDSYPALFWFMADMGRWGRSRLPQVTLYAYPDPNPNNKTFYRTYYLDYTSVYGQPNQVHITRIIQDGDGYFYSRRAIEWYLENILYYSPFSIDPIPNKTVKKMSSVADPTNEPFYFEVDI</sequence>
<accession>L1N9M8</accession>
<gene>
    <name evidence="1" type="ORF">HMPREF9134_01545</name>
</gene>
<organism evidence="1 2">
    <name type="scientific">Porphyromonas catoniae F0037</name>
    <dbReference type="NCBI Taxonomy" id="1127696"/>
    <lineage>
        <taxon>Bacteria</taxon>
        <taxon>Pseudomonadati</taxon>
        <taxon>Bacteroidota</taxon>
        <taxon>Bacteroidia</taxon>
        <taxon>Bacteroidales</taxon>
        <taxon>Porphyromonadaceae</taxon>
        <taxon>Porphyromonas</taxon>
    </lineage>
</organism>
<dbReference type="InterPro" id="IPR025396">
    <property type="entry name" value="DUF4302"/>
</dbReference>